<protein>
    <submittedName>
        <fullName evidence="2">Uncharacterized protein</fullName>
    </submittedName>
</protein>
<organism evidence="2 3">
    <name type="scientific">Macleaya cordata</name>
    <name type="common">Five-seeded plume-poppy</name>
    <name type="synonym">Bocconia cordata</name>
    <dbReference type="NCBI Taxonomy" id="56857"/>
    <lineage>
        <taxon>Eukaryota</taxon>
        <taxon>Viridiplantae</taxon>
        <taxon>Streptophyta</taxon>
        <taxon>Embryophyta</taxon>
        <taxon>Tracheophyta</taxon>
        <taxon>Spermatophyta</taxon>
        <taxon>Magnoliopsida</taxon>
        <taxon>Ranunculales</taxon>
        <taxon>Papaveraceae</taxon>
        <taxon>Papaveroideae</taxon>
        <taxon>Macleaya</taxon>
    </lineage>
</organism>
<evidence type="ECO:0000313" key="3">
    <source>
        <dbReference type="Proteomes" id="UP000195402"/>
    </source>
</evidence>
<dbReference type="AlphaFoldDB" id="A0A200R873"/>
<evidence type="ECO:0000313" key="2">
    <source>
        <dbReference type="EMBL" id="OVA18917.1"/>
    </source>
</evidence>
<comment type="caution">
    <text evidence="2">The sequence shown here is derived from an EMBL/GenBank/DDBJ whole genome shotgun (WGS) entry which is preliminary data.</text>
</comment>
<accession>A0A200R873</accession>
<feature type="compositionally biased region" description="Gly residues" evidence="1">
    <location>
        <begin position="65"/>
        <end position="74"/>
    </location>
</feature>
<gene>
    <name evidence="2" type="ORF">BVC80_8935g16</name>
</gene>
<sequence length="74" mass="8048">MSKQQEAKSKTSSSSSEIDDYNTRLHSELDKFIKEIAELKEIAEFKEKKNVGSSDCDTTSSSSSGGIGEVKGPM</sequence>
<proteinExistence type="predicted"/>
<dbReference type="InParanoid" id="A0A200R873"/>
<reference evidence="2 3" key="1">
    <citation type="journal article" date="2017" name="Mol. Plant">
        <title>The Genome of Medicinal Plant Macleaya cordata Provides New Insights into Benzylisoquinoline Alkaloids Metabolism.</title>
        <authorList>
            <person name="Liu X."/>
            <person name="Liu Y."/>
            <person name="Huang P."/>
            <person name="Ma Y."/>
            <person name="Qing Z."/>
            <person name="Tang Q."/>
            <person name="Cao H."/>
            <person name="Cheng P."/>
            <person name="Zheng Y."/>
            <person name="Yuan Z."/>
            <person name="Zhou Y."/>
            <person name="Liu J."/>
            <person name="Tang Z."/>
            <person name="Zhuo Y."/>
            <person name="Zhang Y."/>
            <person name="Yu L."/>
            <person name="Huang J."/>
            <person name="Yang P."/>
            <person name="Peng Q."/>
            <person name="Zhang J."/>
            <person name="Jiang W."/>
            <person name="Zhang Z."/>
            <person name="Lin K."/>
            <person name="Ro D.K."/>
            <person name="Chen X."/>
            <person name="Xiong X."/>
            <person name="Shang Y."/>
            <person name="Huang S."/>
            <person name="Zeng J."/>
        </authorList>
    </citation>
    <scope>NUCLEOTIDE SEQUENCE [LARGE SCALE GENOMIC DNA]</scope>
    <source>
        <strain evidence="3">cv. BLH2017</strain>
        <tissue evidence="2">Root</tissue>
    </source>
</reference>
<evidence type="ECO:0000256" key="1">
    <source>
        <dbReference type="SAM" id="MobiDB-lite"/>
    </source>
</evidence>
<feature type="compositionally biased region" description="Low complexity" evidence="1">
    <location>
        <begin position="52"/>
        <end position="64"/>
    </location>
</feature>
<dbReference type="Proteomes" id="UP000195402">
    <property type="component" value="Unassembled WGS sequence"/>
</dbReference>
<keyword evidence="3" id="KW-1185">Reference proteome</keyword>
<dbReference type="EMBL" id="MVGT01000349">
    <property type="protein sequence ID" value="OVA18917.1"/>
    <property type="molecule type" value="Genomic_DNA"/>
</dbReference>
<feature type="region of interest" description="Disordered" evidence="1">
    <location>
        <begin position="1"/>
        <end position="22"/>
    </location>
</feature>
<name>A0A200R873_MACCD</name>
<feature type="region of interest" description="Disordered" evidence="1">
    <location>
        <begin position="47"/>
        <end position="74"/>
    </location>
</feature>